<feature type="signal peptide" evidence="2">
    <location>
        <begin position="1"/>
        <end position="19"/>
    </location>
</feature>
<feature type="region of interest" description="Disordered" evidence="1">
    <location>
        <begin position="176"/>
        <end position="240"/>
    </location>
</feature>
<feature type="compositionally biased region" description="Basic and acidic residues" evidence="1">
    <location>
        <begin position="207"/>
        <end position="240"/>
    </location>
</feature>
<evidence type="ECO:0000313" key="4">
    <source>
        <dbReference type="RefSeq" id="XP_030384262.1"/>
    </source>
</evidence>
<organism evidence="3 4">
    <name type="scientific">Drosophila lebanonensis</name>
    <name type="common">Fruit fly</name>
    <name type="synonym">Scaptodrosophila lebanonensis</name>
    <dbReference type="NCBI Taxonomy" id="7225"/>
    <lineage>
        <taxon>Eukaryota</taxon>
        <taxon>Metazoa</taxon>
        <taxon>Ecdysozoa</taxon>
        <taxon>Arthropoda</taxon>
        <taxon>Hexapoda</taxon>
        <taxon>Insecta</taxon>
        <taxon>Pterygota</taxon>
        <taxon>Neoptera</taxon>
        <taxon>Endopterygota</taxon>
        <taxon>Diptera</taxon>
        <taxon>Brachycera</taxon>
        <taxon>Muscomorpha</taxon>
        <taxon>Ephydroidea</taxon>
        <taxon>Drosophilidae</taxon>
        <taxon>Scaptodrosophila</taxon>
    </lineage>
</organism>
<dbReference type="AlphaFoldDB" id="A0A6J2UAR9"/>
<dbReference type="GeneID" id="115631600"/>
<protein>
    <submittedName>
        <fullName evidence="4">Uncharacterized protein LOC115631600</fullName>
    </submittedName>
</protein>
<keyword evidence="2" id="KW-0732">Signal</keyword>
<evidence type="ECO:0000313" key="3">
    <source>
        <dbReference type="Proteomes" id="UP000504634"/>
    </source>
</evidence>
<evidence type="ECO:0000256" key="1">
    <source>
        <dbReference type="SAM" id="MobiDB-lite"/>
    </source>
</evidence>
<name>A0A6J2UAR9_DROLE</name>
<proteinExistence type="predicted"/>
<accession>A0A6J2UAR9</accession>
<dbReference type="OrthoDB" id="6346805at2759"/>
<sequence length="240" mass="25926">MKLLANLMLIALVASGALALPARNPQDDAEVISVPRRSESADPVFRDFQGVIDTGVGYPFLQPNPPPFAHNLGFFDSFEDILRRFRARLWPVVPSEGGSDDSNDSSESGLGSAFGFGLRPLIPLKPLDPKNANTTSTVKVVDGHKVEVNETVYGDENNVFKVRVVNVRPLASGEEVAEGVSSSQGGVGGQQAPQLPNYGPSTSAPRKRGEFDESEEDDRREPLEKQPADNEVRDIDSAQV</sequence>
<dbReference type="Proteomes" id="UP000504634">
    <property type="component" value="Unplaced"/>
</dbReference>
<keyword evidence="3" id="KW-1185">Reference proteome</keyword>
<dbReference type="RefSeq" id="XP_030384262.1">
    <property type="nucleotide sequence ID" value="XM_030528402.1"/>
</dbReference>
<evidence type="ECO:0000256" key="2">
    <source>
        <dbReference type="SAM" id="SignalP"/>
    </source>
</evidence>
<gene>
    <name evidence="4" type="primary">LOC115631600</name>
</gene>
<reference evidence="4" key="1">
    <citation type="submission" date="2025-08" db="UniProtKB">
        <authorList>
            <consortium name="RefSeq"/>
        </authorList>
    </citation>
    <scope>IDENTIFICATION</scope>
    <source>
        <strain evidence="4">11010-0011.00</strain>
        <tissue evidence="4">Whole body</tissue>
    </source>
</reference>
<feature type="chain" id="PRO_5026737013" evidence="2">
    <location>
        <begin position="20"/>
        <end position="240"/>
    </location>
</feature>